<dbReference type="OrthoDB" id="8949051at2759"/>
<dbReference type="KEGG" id="caua:113109997"/>
<feature type="compositionally biased region" description="Basic and acidic residues" evidence="1">
    <location>
        <begin position="189"/>
        <end position="198"/>
    </location>
</feature>
<dbReference type="AlphaFoldDB" id="A0A6P6Q8J2"/>
<organism evidence="4 5">
    <name type="scientific">Carassius auratus</name>
    <name type="common">Goldfish</name>
    <dbReference type="NCBI Taxonomy" id="7957"/>
    <lineage>
        <taxon>Eukaryota</taxon>
        <taxon>Metazoa</taxon>
        <taxon>Chordata</taxon>
        <taxon>Craniata</taxon>
        <taxon>Vertebrata</taxon>
        <taxon>Euteleostomi</taxon>
        <taxon>Actinopterygii</taxon>
        <taxon>Neopterygii</taxon>
        <taxon>Teleostei</taxon>
        <taxon>Ostariophysi</taxon>
        <taxon>Cypriniformes</taxon>
        <taxon>Cyprinidae</taxon>
        <taxon>Cyprininae</taxon>
        <taxon>Carassius</taxon>
    </lineage>
</organism>
<evidence type="ECO:0000313" key="5">
    <source>
        <dbReference type="RefSeq" id="XP_026129751.1"/>
    </source>
</evidence>
<keyword evidence="4" id="KW-1185">Reference proteome</keyword>
<keyword evidence="3" id="KW-0732">Signal</keyword>
<dbReference type="RefSeq" id="XP_026129751.1">
    <property type="nucleotide sequence ID" value="XM_026273966.1"/>
</dbReference>
<protein>
    <submittedName>
        <fullName evidence="5">Uncharacterized protein LOC113109997</fullName>
    </submittedName>
</protein>
<accession>A0A6P6Q8J2</accession>
<dbReference type="Proteomes" id="UP000515129">
    <property type="component" value="Chromosome 10"/>
</dbReference>
<evidence type="ECO:0000313" key="4">
    <source>
        <dbReference type="Proteomes" id="UP000515129"/>
    </source>
</evidence>
<keyword evidence="2" id="KW-0812">Transmembrane</keyword>
<dbReference type="GeneID" id="113109997"/>
<keyword evidence="2" id="KW-1133">Transmembrane helix</keyword>
<feature type="signal peptide" evidence="3">
    <location>
        <begin position="1"/>
        <end position="21"/>
    </location>
</feature>
<gene>
    <name evidence="5" type="primary">LOC113109997</name>
</gene>
<feature type="region of interest" description="Disordered" evidence="1">
    <location>
        <begin position="175"/>
        <end position="234"/>
    </location>
</feature>
<evidence type="ECO:0000256" key="3">
    <source>
        <dbReference type="SAM" id="SignalP"/>
    </source>
</evidence>
<sequence length="234" mass="25489">MISPRTVCFVYFALLFVAAHADGPANEPTSNDKTATVKNSNYSALTNNASTTMVTNVSLTTTNNNRDSSKLITSSNTVCTPATSKPEEGHCILFLPTNTHSLPLIAAALTVGCLALLLTTLICACQVCHLRGIISSLQSRYDSIDRHARREKSESPCRDECQVDRHPIETCFLLSEVTTAQEEREEDQENKTEEKNDTEQPSTEPPVMDPNGDITQENSPESDAKAPESPDTGE</sequence>
<keyword evidence="2" id="KW-0472">Membrane</keyword>
<evidence type="ECO:0000256" key="1">
    <source>
        <dbReference type="SAM" id="MobiDB-lite"/>
    </source>
</evidence>
<reference evidence="5" key="1">
    <citation type="submission" date="2025-08" db="UniProtKB">
        <authorList>
            <consortium name="RefSeq"/>
        </authorList>
    </citation>
    <scope>IDENTIFICATION</scope>
    <source>
        <strain evidence="5">Wakin</strain>
        <tissue evidence="5">Muscle</tissue>
    </source>
</reference>
<proteinExistence type="predicted"/>
<name>A0A6P6Q8J2_CARAU</name>
<feature type="chain" id="PRO_5027619563" evidence="3">
    <location>
        <begin position="22"/>
        <end position="234"/>
    </location>
</feature>
<feature type="transmembrane region" description="Helical" evidence="2">
    <location>
        <begin position="104"/>
        <end position="130"/>
    </location>
</feature>
<evidence type="ECO:0000256" key="2">
    <source>
        <dbReference type="SAM" id="Phobius"/>
    </source>
</evidence>